<evidence type="ECO:0000313" key="8">
    <source>
        <dbReference type="Proteomes" id="UP000798488"/>
    </source>
</evidence>
<dbReference type="Gene3D" id="3.20.20.150">
    <property type="entry name" value="Divalent-metal-dependent TIM barrel enzymes"/>
    <property type="match status" value="1"/>
</dbReference>
<keyword evidence="1" id="KW-0540">Nuclease</keyword>
<keyword evidence="3" id="KW-0227">DNA damage</keyword>
<proteinExistence type="predicted"/>
<sequence length="322" mass="36791">MLVRFGFVAMSVLQEKASPSKAVTFKNYQQLARQNPGAALDKVKRVARENLFNTLRLLRHCQVNGVKLYRFSSKIIPLATHPELTDWDYLTELSPQLQQIGEFVKQHEMRVTFHPDHFTLINTPREDVFQASVNDLMHHCRLLEVMRLNDQAKLITHIGGGYGNKKSALDKFIENWARIPQNIARRIALENDDKTFTARDTLCLCQKLQLPMVLDIHHFSCNHETDSRLEDIYPGFVDTWQETGLPPKIHASSPKSEADSRGHHDYVEPGSVYNFIKLARELPIDLDVMVEAKQKDQAMFKLVQDLSQLPGIVPVSAASVRI</sequence>
<evidence type="ECO:0000256" key="1">
    <source>
        <dbReference type="ARBA" id="ARBA00022722"/>
    </source>
</evidence>
<keyword evidence="4" id="KW-0228">DNA excision</keyword>
<evidence type="ECO:0000256" key="2">
    <source>
        <dbReference type="ARBA" id="ARBA00022759"/>
    </source>
</evidence>
<dbReference type="Pfam" id="PF03851">
    <property type="entry name" value="UvdE"/>
    <property type="match status" value="1"/>
</dbReference>
<dbReference type="GO" id="GO:0006289">
    <property type="term" value="P:nucleotide-excision repair"/>
    <property type="evidence" value="ECO:0007669"/>
    <property type="project" value="InterPro"/>
</dbReference>
<dbReference type="OrthoDB" id="9782576at2"/>
<dbReference type="GO" id="GO:0009411">
    <property type="term" value="P:response to UV"/>
    <property type="evidence" value="ECO:0007669"/>
    <property type="project" value="InterPro"/>
</dbReference>
<dbReference type="AlphaFoldDB" id="A0A9D2WQW0"/>
<protein>
    <submittedName>
        <fullName evidence="7">UV DNA damage endonuclease</fullName>
        <ecNumber evidence="7">3.-.-.-</ecNumber>
    </submittedName>
</protein>
<evidence type="ECO:0000313" key="7">
    <source>
        <dbReference type="EMBL" id="KAF1085703.1"/>
    </source>
</evidence>
<dbReference type="NCBIfam" id="TIGR00629">
    <property type="entry name" value="uvde"/>
    <property type="match status" value="1"/>
</dbReference>
<evidence type="ECO:0000256" key="3">
    <source>
        <dbReference type="ARBA" id="ARBA00022763"/>
    </source>
</evidence>
<dbReference type="EC" id="3.-.-.-" evidence="7"/>
<dbReference type="PANTHER" id="PTHR31290:SF5">
    <property type="entry name" value="UV-DAMAGE ENDONUCLEASE"/>
    <property type="match status" value="1"/>
</dbReference>
<organism evidence="7 8">
    <name type="scientific">Sporotomaculum syntrophicum</name>
    <dbReference type="NCBI Taxonomy" id="182264"/>
    <lineage>
        <taxon>Bacteria</taxon>
        <taxon>Bacillati</taxon>
        <taxon>Bacillota</taxon>
        <taxon>Clostridia</taxon>
        <taxon>Eubacteriales</taxon>
        <taxon>Desulfallaceae</taxon>
        <taxon>Sporotomaculum</taxon>
    </lineage>
</organism>
<dbReference type="SUPFAM" id="SSF51658">
    <property type="entry name" value="Xylose isomerase-like"/>
    <property type="match status" value="1"/>
</dbReference>
<evidence type="ECO:0000256" key="5">
    <source>
        <dbReference type="ARBA" id="ARBA00022801"/>
    </source>
</evidence>
<keyword evidence="6" id="KW-0234">DNA repair</keyword>
<dbReference type="GO" id="GO:0004519">
    <property type="term" value="F:endonuclease activity"/>
    <property type="evidence" value="ECO:0007669"/>
    <property type="project" value="UniProtKB-KW"/>
</dbReference>
<dbReference type="Proteomes" id="UP000798488">
    <property type="component" value="Unassembled WGS sequence"/>
</dbReference>
<dbReference type="PANTHER" id="PTHR31290">
    <property type="entry name" value="UV-DAMAGE ENDONUCLEASE"/>
    <property type="match status" value="1"/>
</dbReference>
<gene>
    <name evidence="7" type="primary">uvsE</name>
    <name evidence="7" type="ORF">SPSYN_01849</name>
</gene>
<keyword evidence="2 7" id="KW-0255">Endonuclease</keyword>
<name>A0A9D2WQW0_9FIRM</name>
<dbReference type="GO" id="GO:0016787">
    <property type="term" value="F:hydrolase activity"/>
    <property type="evidence" value="ECO:0007669"/>
    <property type="project" value="UniProtKB-KW"/>
</dbReference>
<keyword evidence="8" id="KW-1185">Reference proteome</keyword>
<dbReference type="EMBL" id="LSRS01000003">
    <property type="protein sequence ID" value="KAF1085703.1"/>
    <property type="molecule type" value="Genomic_DNA"/>
</dbReference>
<keyword evidence="5 7" id="KW-0378">Hydrolase</keyword>
<accession>A0A9D2WQW0</accession>
<dbReference type="InterPro" id="IPR004601">
    <property type="entry name" value="UvdE"/>
</dbReference>
<evidence type="ECO:0000256" key="4">
    <source>
        <dbReference type="ARBA" id="ARBA00022769"/>
    </source>
</evidence>
<comment type="caution">
    <text evidence="7">The sequence shown here is derived from an EMBL/GenBank/DDBJ whole genome shotgun (WGS) entry which is preliminary data.</text>
</comment>
<dbReference type="RefSeq" id="WP_161822139.1">
    <property type="nucleotide sequence ID" value="NZ_LSRS01000003.1"/>
</dbReference>
<reference evidence="7" key="1">
    <citation type="submission" date="2016-02" db="EMBL/GenBank/DDBJ databases">
        <title>Draft Genome Sequence of Sporotomaculum syntrophicum Strain FB, a Syntrophic Benzoate Degrader.</title>
        <authorList>
            <person name="Nobu M.K."/>
            <person name="Narihiro T."/>
            <person name="Qiu Y.-L."/>
            <person name="Ohashi A."/>
            <person name="Liu W.-T."/>
            <person name="Yuji S."/>
        </authorList>
    </citation>
    <scope>NUCLEOTIDE SEQUENCE</scope>
    <source>
        <strain evidence="7">FB</strain>
    </source>
</reference>
<dbReference type="InterPro" id="IPR036237">
    <property type="entry name" value="Xyl_isomerase-like_sf"/>
</dbReference>
<evidence type="ECO:0000256" key="6">
    <source>
        <dbReference type="ARBA" id="ARBA00023204"/>
    </source>
</evidence>